<dbReference type="InterPro" id="IPR050491">
    <property type="entry name" value="AmpC-like"/>
</dbReference>
<dbReference type="SUPFAM" id="SSF48452">
    <property type="entry name" value="TPR-like"/>
    <property type="match status" value="1"/>
</dbReference>
<dbReference type="GO" id="GO:0008800">
    <property type="term" value="F:beta-lactamase activity"/>
    <property type="evidence" value="ECO:0007669"/>
    <property type="project" value="UniProtKB-UniRule"/>
</dbReference>
<comment type="similarity">
    <text evidence="2 6">Belongs to the class-C beta-lactamase family.</text>
</comment>
<reference evidence="9" key="1">
    <citation type="submission" date="2023-07" db="EMBL/GenBank/DDBJ databases">
        <title>Genomic Encyclopedia of Type Strains, Phase IV (KMG-IV): sequencing the most valuable type-strain genomes for metagenomic binning, comparative biology and taxonomic classification.</title>
        <authorList>
            <person name="Goeker M."/>
        </authorList>
    </citation>
    <scope>NUCLEOTIDE SEQUENCE</scope>
    <source>
        <strain evidence="9">DSM 26174</strain>
    </source>
</reference>
<comment type="caution">
    <text evidence="9">The sequence shown here is derived from an EMBL/GenBank/DDBJ whole genome shotgun (WGS) entry which is preliminary data.</text>
</comment>
<evidence type="ECO:0000313" key="10">
    <source>
        <dbReference type="Proteomes" id="UP001185092"/>
    </source>
</evidence>
<dbReference type="InterPro" id="IPR012338">
    <property type="entry name" value="Beta-lactam/transpept-like"/>
</dbReference>
<dbReference type="SUPFAM" id="SSF56601">
    <property type="entry name" value="beta-lactamase/transpeptidase-like"/>
    <property type="match status" value="1"/>
</dbReference>
<dbReference type="GO" id="GO:0017001">
    <property type="term" value="P:antibiotic catabolic process"/>
    <property type="evidence" value="ECO:0007669"/>
    <property type="project" value="InterPro"/>
</dbReference>
<feature type="chain" id="PRO_5042084328" description="Beta-lactamase" evidence="7">
    <location>
        <begin position="22"/>
        <end position="489"/>
    </location>
</feature>
<keyword evidence="3 6" id="KW-0378">Hydrolase</keyword>
<keyword evidence="10" id="KW-1185">Reference proteome</keyword>
<evidence type="ECO:0000256" key="3">
    <source>
        <dbReference type="ARBA" id="ARBA00022801"/>
    </source>
</evidence>
<dbReference type="EC" id="3.5.2.6" evidence="6"/>
<dbReference type="RefSeq" id="WP_309938390.1">
    <property type="nucleotide sequence ID" value="NZ_AP025305.1"/>
</dbReference>
<evidence type="ECO:0000256" key="5">
    <source>
        <dbReference type="PROSITE-ProRule" id="PRU00339"/>
    </source>
</evidence>
<keyword evidence="4 6" id="KW-0046">Antibiotic resistance</keyword>
<dbReference type="AlphaFoldDB" id="A0AAE4BRP6"/>
<comment type="catalytic activity">
    <reaction evidence="1 6">
        <text>a beta-lactam + H2O = a substituted beta-amino acid</text>
        <dbReference type="Rhea" id="RHEA:20401"/>
        <dbReference type="ChEBI" id="CHEBI:15377"/>
        <dbReference type="ChEBI" id="CHEBI:35627"/>
        <dbReference type="ChEBI" id="CHEBI:140347"/>
        <dbReference type="EC" id="3.5.2.6"/>
    </reaction>
</comment>
<evidence type="ECO:0000256" key="7">
    <source>
        <dbReference type="SAM" id="SignalP"/>
    </source>
</evidence>
<evidence type="ECO:0000256" key="6">
    <source>
        <dbReference type="RuleBase" id="RU361140"/>
    </source>
</evidence>
<evidence type="ECO:0000256" key="2">
    <source>
        <dbReference type="ARBA" id="ARBA00007840"/>
    </source>
</evidence>
<dbReference type="Pfam" id="PF00144">
    <property type="entry name" value="Beta-lactamase"/>
    <property type="match status" value="1"/>
</dbReference>
<keyword evidence="5" id="KW-0802">TPR repeat</keyword>
<dbReference type="GO" id="GO:0046677">
    <property type="term" value="P:response to antibiotic"/>
    <property type="evidence" value="ECO:0007669"/>
    <property type="project" value="UniProtKB-UniRule"/>
</dbReference>
<gene>
    <name evidence="9" type="ORF">HNQ88_001923</name>
</gene>
<dbReference type="InterPro" id="IPR001466">
    <property type="entry name" value="Beta-lactam-related"/>
</dbReference>
<evidence type="ECO:0000259" key="8">
    <source>
        <dbReference type="Pfam" id="PF00144"/>
    </source>
</evidence>
<dbReference type="Gene3D" id="3.40.710.10">
    <property type="entry name" value="DD-peptidase/beta-lactamase superfamily"/>
    <property type="match status" value="1"/>
</dbReference>
<dbReference type="Gene3D" id="1.25.40.10">
    <property type="entry name" value="Tetratricopeptide repeat domain"/>
    <property type="match status" value="1"/>
</dbReference>
<name>A0AAE4BRP6_9BACT</name>
<feature type="signal peptide" evidence="7">
    <location>
        <begin position="1"/>
        <end position="21"/>
    </location>
</feature>
<evidence type="ECO:0000256" key="1">
    <source>
        <dbReference type="ARBA" id="ARBA00001526"/>
    </source>
</evidence>
<dbReference type="Proteomes" id="UP001185092">
    <property type="component" value="Unassembled WGS sequence"/>
</dbReference>
<dbReference type="InterPro" id="IPR019734">
    <property type="entry name" value="TPR_rpt"/>
</dbReference>
<sequence length="489" mass="55105">MKKAFVFLFVFMQLALLSVEAQTHQISDELKKLIKQRLENNSYQGISIGIISPEGRTYHNFGVKSLETMEPIDEHSVFEIGSISKTFTGVLLANEVLKGSVKLNDPIQNLLPDTVTAPMWGNESIQFVHLANHSSALPRLDPIFKISNYTSPYSSYTETDLYYSLNQYQLTRPIGKTFEYSNYATGLLGHLLASSHQLTYEEFLHQSIIKPLGLENTGISLSKSMKKHLTQGYAYGVEALHWDFLSASAGAGAIRSNTEDMLDYLAYNLGLKESNLFPAMQLSHEATTDYDLNYQIGLGWMVIDIEDRELIAHGGATGAYRSFIVFEKKTKKGVVVLMNSADYFDGEWLAYNALDSVAFPLENIPKPPIANVLTKYIEANDFQAATKKYWELKKSHADEYIFDEDVLNALGYRYIGKGELLKAKLVLKINLEAFPNSSNANDSYGEVLMMNHEDELAIKYYKKSIELNPDNTAGKKNLKKLEARVKSRR</sequence>
<dbReference type="EMBL" id="JAVDQD010000002">
    <property type="protein sequence ID" value="MDR6238886.1"/>
    <property type="molecule type" value="Genomic_DNA"/>
</dbReference>
<protein>
    <recommendedName>
        <fullName evidence="6">Beta-lactamase</fullName>
        <ecNumber evidence="6">3.5.2.6</ecNumber>
    </recommendedName>
</protein>
<proteinExistence type="inferred from homology"/>
<dbReference type="PROSITE" id="PS50005">
    <property type="entry name" value="TPR"/>
    <property type="match status" value="1"/>
</dbReference>
<dbReference type="InterPro" id="IPR011990">
    <property type="entry name" value="TPR-like_helical_dom_sf"/>
</dbReference>
<feature type="repeat" description="TPR" evidence="5">
    <location>
        <begin position="438"/>
        <end position="471"/>
    </location>
</feature>
<dbReference type="PANTHER" id="PTHR46825:SF8">
    <property type="entry name" value="BETA-LACTAMASE-RELATED"/>
    <property type="match status" value="1"/>
</dbReference>
<organism evidence="9 10">
    <name type="scientific">Aureibacter tunicatorum</name>
    <dbReference type="NCBI Taxonomy" id="866807"/>
    <lineage>
        <taxon>Bacteria</taxon>
        <taxon>Pseudomonadati</taxon>
        <taxon>Bacteroidota</taxon>
        <taxon>Cytophagia</taxon>
        <taxon>Cytophagales</taxon>
        <taxon>Persicobacteraceae</taxon>
        <taxon>Aureibacter</taxon>
    </lineage>
</organism>
<evidence type="ECO:0000256" key="4">
    <source>
        <dbReference type="ARBA" id="ARBA00023251"/>
    </source>
</evidence>
<dbReference type="GO" id="GO:0030288">
    <property type="term" value="C:outer membrane-bounded periplasmic space"/>
    <property type="evidence" value="ECO:0007669"/>
    <property type="project" value="InterPro"/>
</dbReference>
<dbReference type="PROSITE" id="PS00336">
    <property type="entry name" value="BETA_LACTAMASE_C"/>
    <property type="match status" value="1"/>
</dbReference>
<evidence type="ECO:0000313" key="9">
    <source>
        <dbReference type="EMBL" id="MDR6238886.1"/>
    </source>
</evidence>
<feature type="domain" description="Beta-lactamase-related" evidence="8">
    <location>
        <begin position="30"/>
        <end position="345"/>
    </location>
</feature>
<keyword evidence="7" id="KW-0732">Signal</keyword>
<dbReference type="PANTHER" id="PTHR46825">
    <property type="entry name" value="D-ALANYL-D-ALANINE-CARBOXYPEPTIDASE/ENDOPEPTIDASE AMPH"/>
    <property type="match status" value="1"/>
</dbReference>
<accession>A0AAE4BRP6</accession>
<dbReference type="InterPro" id="IPR001586">
    <property type="entry name" value="Beta-lactam_class-C_AS"/>
</dbReference>